<dbReference type="AlphaFoldDB" id="A0A1T4WRD8"/>
<evidence type="ECO:0000256" key="1">
    <source>
        <dbReference type="ARBA" id="ARBA00004651"/>
    </source>
</evidence>
<dbReference type="Pfam" id="PF09924">
    <property type="entry name" value="LPG_synthase_C"/>
    <property type="match status" value="1"/>
</dbReference>
<feature type="transmembrane region" description="Helical" evidence="6">
    <location>
        <begin position="39"/>
        <end position="60"/>
    </location>
</feature>
<feature type="transmembrane region" description="Helical" evidence="6">
    <location>
        <begin position="382"/>
        <end position="403"/>
    </location>
</feature>
<dbReference type="Gene3D" id="1.20.1540.10">
    <property type="entry name" value="Rhomboid-like"/>
    <property type="match status" value="1"/>
</dbReference>
<gene>
    <name evidence="8" type="ORF">SAMN06295879_0142</name>
</gene>
<feature type="transmembrane region" description="Helical" evidence="6">
    <location>
        <begin position="162"/>
        <end position="180"/>
    </location>
</feature>
<dbReference type="PANTHER" id="PTHR34697:SF2">
    <property type="entry name" value="PHOSPHATIDYLGLYCEROL LYSYLTRANSFERASE"/>
    <property type="match status" value="1"/>
</dbReference>
<organism evidence="8 9">
    <name type="scientific">Agreia bicolorata</name>
    <dbReference type="NCBI Taxonomy" id="110935"/>
    <lineage>
        <taxon>Bacteria</taxon>
        <taxon>Bacillati</taxon>
        <taxon>Actinomycetota</taxon>
        <taxon>Actinomycetes</taxon>
        <taxon>Micrococcales</taxon>
        <taxon>Microbacteriaceae</taxon>
        <taxon>Agreia</taxon>
    </lineage>
</organism>
<feature type="transmembrane region" description="Helical" evidence="6">
    <location>
        <begin position="316"/>
        <end position="336"/>
    </location>
</feature>
<evidence type="ECO:0000256" key="4">
    <source>
        <dbReference type="ARBA" id="ARBA00022989"/>
    </source>
</evidence>
<feature type="domain" description="Phosphatidylglycerol lysyltransferase C-terminal" evidence="7">
    <location>
        <begin position="527"/>
        <end position="825"/>
    </location>
</feature>
<feature type="transmembrane region" description="Helical" evidence="6">
    <location>
        <begin position="423"/>
        <end position="445"/>
    </location>
</feature>
<evidence type="ECO:0000256" key="6">
    <source>
        <dbReference type="SAM" id="Phobius"/>
    </source>
</evidence>
<evidence type="ECO:0000256" key="5">
    <source>
        <dbReference type="ARBA" id="ARBA00023136"/>
    </source>
</evidence>
<accession>A0A1T4WRD8</accession>
<dbReference type="RefSeq" id="WP_052521377.1">
    <property type="nucleotide sequence ID" value="NZ_FUYG01000001.1"/>
</dbReference>
<feature type="transmembrane region" description="Helical" evidence="6">
    <location>
        <begin position="187"/>
        <end position="203"/>
    </location>
</feature>
<comment type="subcellular location">
    <subcellularLocation>
        <location evidence="1">Cell membrane</location>
        <topology evidence="1">Multi-pass membrane protein</topology>
    </subcellularLocation>
</comment>
<dbReference type="InterPro" id="IPR035952">
    <property type="entry name" value="Rhomboid-like_sf"/>
</dbReference>
<feature type="transmembrane region" description="Helical" evidence="6">
    <location>
        <begin position="343"/>
        <end position="362"/>
    </location>
</feature>
<feature type="transmembrane region" description="Helical" evidence="6">
    <location>
        <begin position="209"/>
        <end position="229"/>
    </location>
</feature>
<keyword evidence="5 6" id="KW-0472">Membrane</keyword>
<evidence type="ECO:0000256" key="3">
    <source>
        <dbReference type="ARBA" id="ARBA00022692"/>
    </source>
</evidence>
<evidence type="ECO:0000259" key="7">
    <source>
        <dbReference type="Pfam" id="PF09924"/>
    </source>
</evidence>
<name>A0A1T4WRD8_9MICO</name>
<keyword evidence="3 6" id="KW-0812">Transmembrane</keyword>
<feature type="transmembrane region" description="Helical" evidence="6">
    <location>
        <begin position="122"/>
        <end position="142"/>
    </location>
</feature>
<reference evidence="9" key="1">
    <citation type="submission" date="2017-02" db="EMBL/GenBank/DDBJ databases">
        <authorList>
            <person name="Varghese N."/>
            <person name="Submissions S."/>
        </authorList>
    </citation>
    <scope>NUCLEOTIDE SEQUENCE [LARGE SCALE GENOMIC DNA]</scope>
    <source>
        <strain evidence="9">VKM Ac-2052</strain>
    </source>
</reference>
<dbReference type="GO" id="GO:0016755">
    <property type="term" value="F:aminoacyltransferase activity"/>
    <property type="evidence" value="ECO:0007669"/>
    <property type="project" value="TreeGrafter"/>
</dbReference>
<feature type="transmembrane region" description="Helical" evidence="6">
    <location>
        <begin position="80"/>
        <end position="110"/>
    </location>
</feature>
<keyword evidence="2" id="KW-1003">Cell membrane</keyword>
<evidence type="ECO:0000313" key="8">
    <source>
        <dbReference type="EMBL" id="SKA79930.1"/>
    </source>
</evidence>
<dbReference type="GO" id="GO:0005886">
    <property type="term" value="C:plasma membrane"/>
    <property type="evidence" value="ECO:0007669"/>
    <property type="project" value="UniProtKB-SubCell"/>
</dbReference>
<feature type="transmembrane region" description="Helical" evidence="6">
    <location>
        <begin position="488"/>
        <end position="506"/>
    </location>
</feature>
<proteinExistence type="predicted"/>
<dbReference type="GO" id="GO:0055091">
    <property type="term" value="P:phospholipid homeostasis"/>
    <property type="evidence" value="ECO:0007669"/>
    <property type="project" value="TreeGrafter"/>
</dbReference>
<dbReference type="InterPro" id="IPR051211">
    <property type="entry name" value="PG_lysyltransferase"/>
</dbReference>
<dbReference type="Proteomes" id="UP000189735">
    <property type="component" value="Unassembled WGS sequence"/>
</dbReference>
<protein>
    <submittedName>
        <fullName evidence="8">Lysylphosphatidylglycerol synthetase, C-terminal domain, DUF2156 family</fullName>
    </submittedName>
</protein>
<dbReference type="SUPFAM" id="SSF144091">
    <property type="entry name" value="Rhomboid-like"/>
    <property type="match status" value="1"/>
</dbReference>
<dbReference type="EMBL" id="FUYG01000001">
    <property type="protein sequence ID" value="SKA79930.1"/>
    <property type="molecule type" value="Genomic_DNA"/>
</dbReference>
<keyword evidence="4 6" id="KW-1133">Transmembrane helix</keyword>
<feature type="transmembrane region" description="Helical" evidence="6">
    <location>
        <begin position="241"/>
        <end position="262"/>
    </location>
</feature>
<dbReference type="PANTHER" id="PTHR34697">
    <property type="entry name" value="PHOSPHATIDYLGLYCEROL LYSYLTRANSFERASE"/>
    <property type="match status" value="1"/>
</dbReference>
<sequence length="866" mass="94690">MTAKVGSAGSSMKKTLNLSHSRQTWVNGLRRLLQAARRCPTTVVLSATMVLVSLVGFIVPRSEWGWDFLDGGENEILRQHHWWGALSSLLAVSDVAGLCLTVLVLAISVGAVERVMGSWRTLLAYLGGGVLASFGGSVIGWLEETYFSALPLNAPSRDVLSPWASILCTVVAGSAFMGTLWRRRVRLLATVLAVMFYLYSGAANDLFSLVAIPIGLGLGFLLGGSHPGTRLIHSSHHEMRVLVAAAVGISAIGPVVATMFGAGRGLLSPYGWFGTDQVYVIAGQPCAFGSSVACPLPADGIIDDDFVHQLVQMMPAAGLVGLIPVALALVTAWGLFRGRREALWIALIGNLAMFVYLAPFALSEALSLGDTIAVNSRSETPYIWQDFVAIMVSAVLPLANTIIFMASRRHFRVATPRRLFRRYITAVCGTALATLVATVAGQIIWKDQFTPTPSILDILVSSPLRLLPPGFQHPELYTFVPRGFMAEIFWYLPSVVFWSAALWITIRLMAVRPAISGQEERRRARVLLERGGGDTLSFMTTWAGNRYWFAPDADAAVAYRLESNTAVTLGGPFGPDYGRPDIIESFVRYCGDHGWTPLFYNVDDRIRLILEERGWSSLHVAEEALLQPAEWAPTGKKRQDIRTATNRAARENLAAVWTSWAELNIFHRNQLTALSEEWVTEKELPEMGFTLGGLDELTDPAVRLMVAIDENDRVQAVTSWLPHYGADGVDGYTLDFMRRGPEAMPGIIEFVIGAAAEQMKTDGMTVMSLSGAPLARLGTPDGESGRIARLLDLLGQSLEPAYGFRSLLAFKRKFQPVFEPRWLLYPDATKLPAAGIAILRSYMPQLTLRGAARLARQLGATERTPR</sequence>
<dbReference type="InterPro" id="IPR024320">
    <property type="entry name" value="LPG_synthase_C"/>
</dbReference>
<evidence type="ECO:0000313" key="9">
    <source>
        <dbReference type="Proteomes" id="UP000189735"/>
    </source>
</evidence>
<evidence type="ECO:0000256" key="2">
    <source>
        <dbReference type="ARBA" id="ARBA00022475"/>
    </source>
</evidence>